<gene>
    <name evidence="1" type="ORF">WNY58_07060</name>
</gene>
<organism evidence="1 2">
    <name type="scientific">Neptuniibacter pectenicola</name>
    <dbReference type="NCBI Taxonomy" id="1806669"/>
    <lineage>
        <taxon>Bacteria</taxon>
        <taxon>Pseudomonadati</taxon>
        <taxon>Pseudomonadota</taxon>
        <taxon>Gammaproteobacteria</taxon>
        <taxon>Oceanospirillales</taxon>
        <taxon>Oceanospirillaceae</taxon>
        <taxon>Neptuniibacter</taxon>
    </lineage>
</organism>
<dbReference type="RefSeq" id="WP_342854136.1">
    <property type="nucleotide sequence ID" value="NZ_JBBMRA010000005.1"/>
</dbReference>
<proteinExistence type="predicted"/>
<protein>
    <submittedName>
        <fullName evidence="1">Uncharacterized protein</fullName>
    </submittedName>
</protein>
<reference evidence="1 2" key="1">
    <citation type="submission" date="2024-03" db="EMBL/GenBank/DDBJ databases">
        <title>Community enrichment and isolation of bacterial strains for fucoidan degradation.</title>
        <authorList>
            <person name="Sichert A."/>
        </authorList>
    </citation>
    <scope>NUCLEOTIDE SEQUENCE [LARGE SCALE GENOMIC DNA]</scope>
    <source>
        <strain evidence="1 2">AS76</strain>
    </source>
</reference>
<evidence type="ECO:0000313" key="2">
    <source>
        <dbReference type="Proteomes" id="UP001449225"/>
    </source>
</evidence>
<dbReference type="EMBL" id="JBBMRA010000005">
    <property type="protein sequence ID" value="MEM5536149.1"/>
    <property type="molecule type" value="Genomic_DNA"/>
</dbReference>
<keyword evidence="2" id="KW-1185">Reference proteome</keyword>
<sequence length="107" mass="12157">MTISQQKLTVMFRIEAGCLGPQGISHVASFCKHAKAELEVLYPDFIDWHVTPRSDKSLPEISYSIGGRGLNRAQATRYLALFGHLIDEFEHAVFDHLPEIIDHYFGR</sequence>
<evidence type="ECO:0000313" key="1">
    <source>
        <dbReference type="EMBL" id="MEM5536149.1"/>
    </source>
</evidence>
<dbReference type="Proteomes" id="UP001449225">
    <property type="component" value="Unassembled WGS sequence"/>
</dbReference>
<comment type="caution">
    <text evidence="1">The sequence shown here is derived from an EMBL/GenBank/DDBJ whole genome shotgun (WGS) entry which is preliminary data.</text>
</comment>
<accession>A0ABU9TSD4</accession>
<name>A0ABU9TSD4_9GAMM</name>